<name>A0A7S2B6X3_9STRA</name>
<evidence type="ECO:0000256" key="1">
    <source>
        <dbReference type="SAM" id="MobiDB-lite"/>
    </source>
</evidence>
<accession>A0A7S2B6X3</accession>
<dbReference type="EMBL" id="HBGT01004297">
    <property type="protein sequence ID" value="CAD9388429.1"/>
    <property type="molecule type" value="Transcribed_RNA"/>
</dbReference>
<dbReference type="InterPro" id="IPR027417">
    <property type="entry name" value="P-loop_NTPase"/>
</dbReference>
<dbReference type="Gene3D" id="3.40.50.300">
    <property type="entry name" value="P-loop containing nucleotide triphosphate hydrolases"/>
    <property type="match status" value="1"/>
</dbReference>
<proteinExistence type="predicted"/>
<protein>
    <submittedName>
        <fullName evidence="2">Uncharacterized protein</fullName>
    </submittedName>
</protein>
<sequence>MKDNLNYGSHYKHTDREISTLLKRLGVSHHVINNMADYFVNVNGSNLSLTDATLCSIARCLLSSVDLLLVSNLMDTLDETVALEVMEVFKEYASNRTLSSLKSENAATAGFHKPKTVIISTKKRQLYDLCDFMISMTDTSWLRTSNDDVQSEMAAERESVGSLDKSTPRSPKGAT</sequence>
<feature type="region of interest" description="Disordered" evidence="1">
    <location>
        <begin position="147"/>
        <end position="175"/>
    </location>
</feature>
<evidence type="ECO:0000313" key="2">
    <source>
        <dbReference type="EMBL" id="CAD9388429.1"/>
    </source>
</evidence>
<dbReference type="AlphaFoldDB" id="A0A7S2B6X3"/>
<dbReference type="SUPFAM" id="SSF52540">
    <property type="entry name" value="P-loop containing nucleoside triphosphate hydrolases"/>
    <property type="match status" value="1"/>
</dbReference>
<organism evidence="2">
    <name type="scientific">Florenciella parvula</name>
    <dbReference type="NCBI Taxonomy" id="236787"/>
    <lineage>
        <taxon>Eukaryota</taxon>
        <taxon>Sar</taxon>
        <taxon>Stramenopiles</taxon>
        <taxon>Ochrophyta</taxon>
        <taxon>Dictyochophyceae</taxon>
        <taxon>Florenciellales</taxon>
        <taxon>Florenciella</taxon>
    </lineage>
</organism>
<reference evidence="2" key="1">
    <citation type="submission" date="2021-01" db="EMBL/GenBank/DDBJ databases">
        <authorList>
            <person name="Corre E."/>
            <person name="Pelletier E."/>
            <person name="Niang G."/>
            <person name="Scheremetjew M."/>
            <person name="Finn R."/>
            <person name="Kale V."/>
            <person name="Holt S."/>
            <person name="Cochrane G."/>
            <person name="Meng A."/>
            <person name="Brown T."/>
            <person name="Cohen L."/>
        </authorList>
    </citation>
    <scope>NUCLEOTIDE SEQUENCE</scope>
    <source>
        <strain evidence="2">RCC1693</strain>
    </source>
</reference>
<gene>
    <name evidence="2" type="ORF">FPAR1323_LOCUS2381</name>
</gene>